<reference evidence="2 3" key="1">
    <citation type="submission" date="2016-02" db="EMBL/GenBank/DDBJ databases">
        <title>Genome analysis of coral dinoflagellate symbionts highlights evolutionary adaptations to a symbiotic lifestyle.</title>
        <authorList>
            <person name="Aranda M."/>
            <person name="Li Y."/>
            <person name="Liew Y.J."/>
            <person name="Baumgarten S."/>
            <person name="Simakov O."/>
            <person name="Wilson M."/>
            <person name="Piel J."/>
            <person name="Ashoor H."/>
            <person name="Bougouffa S."/>
            <person name="Bajic V.B."/>
            <person name="Ryu T."/>
            <person name="Ravasi T."/>
            <person name="Bayer T."/>
            <person name="Micklem G."/>
            <person name="Kim H."/>
            <person name="Bhak J."/>
            <person name="Lajeunesse T.C."/>
            <person name="Voolstra C.R."/>
        </authorList>
    </citation>
    <scope>NUCLEOTIDE SEQUENCE [LARGE SCALE GENOMIC DNA]</scope>
    <source>
        <strain evidence="2 3">CCMP2467</strain>
    </source>
</reference>
<name>A0A1Q9CPB9_SYMMI</name>
<protein>
    <submittedName>
        <fullName evidence="2">Uncharacterized protein</fullName>
    </submittedName>
</protein>
<gene>
    <name evidence="2" type="ORF">AK812_SmicGene34325</name>
</gene>
<comment type="caution">
    <text evidence="2">The sequence shown here is derived from an EMBL/GenBank/DDBJ whole genome shotgun (WGS) entry which is preliminary data.</text>
</comment>
<evidence type="ECO:0000313" key="2">
    <source>
        <dbReference type="EMBL" id="OLP84771.1"/>
    </source>
</evidence>
<keyword evidence="3" id="KW-1185">Reference proteome</keyword>
<evidence type="ECO:0000256" key="1">
    <source>
        <dbReference type="SAM" id="MobiDB-lite"/>
    </source>
</evidence>
<dbReference type="EMBL" id="LSRX01001020">
    <property type="protein sequence ID" value="OLP84771.1"/>
    <property type="molecule type" value="Genomic_DNA"/>
</dbReference>
<dbReference type="OrthoDB" id="10342280at2759"/>
<feature type="region of interest" description="Disordered" evidence="1">
    <location>
        <begin position="122"/>
        <end position="146"/>
    </location>
</feature>
<sequence>MLADMERLCSVPVQVSREVSLSGNDWLQAGFTLFRRVKKYLSSEILNVCIKRVLSELRAPTRGSAAGGYPLDYELEAEVGEGEAALEVTVEDEGAPKRHWSANADAWCKSCWKKIAQGEAEASREASSSGSSSSTEIEEPEQEDAARRAYVAQHVSADLVYVWEEMGVSLLHQRELGERYRSVALFSSIADTRADARAALRNEVTVGDNADGRAAIAALVAAWQSCYDMADQERRLKAEAHAWLA</sequence>
<dbReference type="Proteomes" id="UP000186817">
    <property type="component" value="Unassembled WGS sequence"/>
</dbReference>
<dbReference type="AlphaFoldDB" id="A0A1Q9CPB9"/>
<feature type="compositionally biased region" description="Low complexity" evidence="1">
    <location>
        <begin position="125"/>
        <end position="135"/>
    </location>
</feature>
<proteinExistence type="predicted"/>
<evidence type="ECO:0000313" key="3">
    <source>
        <dbReference type="Proteomes" id="UP000186817"/>
    </source>
</evidence>
<accession>A0A1Q9CPB9</accession>
<organism evidence="2 3">
    <name type="scientific">Symbiodinium microadriaticum</name>
    <name type="common">Dinoflagellate</name>
    <name type="synonym">Zooxanthella microadriatica</name>
    <dbReference type="NCBI Taxonomy" id="2951"/>
    <lineage>
        <taxon>Eukaryota</taxon>
        <taxon>Sar</taxon>
        <taxon>Alveolata</taxon>
        <taxon>Dinophyceae</taxon>
        <taxon>Suessiales</taxon>
        <taxon>Symbiodiniaceae</taxon>
        <taxon>Symbiodinium</taxon>
    </lineage>
</organism>